<dbReference type="Pfam" id="PF01497">
    <property type="entry name" value="Peripla_BP_2"/>
    <property type="match status" value="1"/>
</dbReference>
<keyword evidence="1" id="KW-0732">Signal</keyword>
<protein>
    <submittedName>
        <fullName evidence="3">Iron complex transport system substrate-binding protein</fullName>
    </submittedName>
</protein>
<keyword evidence="4" id="KW-1185">Reference proteome</keyword>
<name>A0A7X0FBU9_9HYPH</name>
<feature type="chain" id="PRO_5031222212" evidence="1">
    <location>
        <begin position="24"/>
        <end position="349"/>
    </location>
</feature>
<feature type="domain" description="Fe/B12 periplasmic-binding" evidence="2">
    <location>
        <begin position="44"/>
        <end position="315"/>
    </location>
</feature>
<dbReference type="Gene3D" id="3.40.50.1980">
    <property type="entry name" value="Nitrogenase molybdenum iron protein domain"/>
    <property type="match status" value="2"/>
</dbReference>
<dbReference type="InterPro" id="IPR002491">
    <property type="entry name" value="ABC_transptr_periplasmic_BD"/>
</dbReference>
<evidence type="ECO:0000256" key="1">
    <source>
        <dbReference type="SAM" id="SignalP"/>
    </source>
</evidence>
<dbReference type="PROSITE" id="PS50983">
    <property type="entry name" value="FE_B12_PBP"/>
    <property type="match status" value="1"/>
</dbReference>
<comment type="caution">
    <text evidence="3">The sequence shown here is derived from an EMBL/GenBank/DDBJ whole genome shotgun (WGS) entry which is preliminary data.</text>
</comment>
<dbReference type="PANTHER" id="PTHR30535:SF33">
    <property type="entry name" value="PERIPLASMIC BINDING PROTEIN"/>
    <property type="match status" value="1"/>
</dbReference>
<evidence type="ECO:0000313" key="4">
    <source>
        <dbReference type="Proteomes" id="UP000536262"/>
    </source>
</evidence>
<evidence type="ECO:0000313" key="3">
    <source>
        <dbReference type="EMBL" id="MBB6356812.1"/>
    </source>
</evidence>
<dbReference type="SUPFAM" id="SSF53807">
    <property type="entry name" value="Helical backbone' metal receptor"/>
    <property type="match status" value="1"/>
</dbReference>
<proteinExistence type="predicted"/>
<dbReference type="PANTHER" id="PTHR30535">
    <property type="entry name" value="VITAMIN B12-BINDING PROTEIN"/>
    <property type="match status" value="1"/>
</dbReference>
<gene>
    <name evidence="3" type="ORF">GGR00_004630</name>
</gene>
<dbReference type="InterPro" id="IPR050902">
    <property type="entry name" value="ABC_Transporter_SBP"/>
</dbReference>
<dbReference type="Proteomes" id="UP000536262">
    <property type="component" value="Unassembled WGS sequence"/>
</dbReference>
<reference evidence="3 4" key="1">
    <citation type="submission" date="2020-08" db="EMBL/GenBank/DDBJ databases">
        <title>Genomic Encyclopedia of Type Strains, Phase IV (KMG-IV): sequencing the most valuable type-strain genomes for metagenomic binning, comparative biology and taxonomic classification.</title>
        <authorList>
            <person name="Goeker M."/>
        </authorList>
    </citation>
    <scope>NUCLEOTIDE SEQUENCE [LARGE SCALE GENOMIC DNA]</scope>
    <source>
        <strain evidence="3 4">DSM 7051</strain>
    </source>
</reference>
<organism evidence="3 4">
    <name type="scientific">Aminobacter aganoensis</name>
    <dbReference type="NCBI Taxonomy" id="83264"/>
    <lineage>
        <taxon>Bacteria</taxon>
        <taxon>Pseudomonadati</taxon>
        <taxon>Pseudomonadota</taxon>
        <taxon>Alphaproteobacteria</taxon>
        <taxon>Hyphomicrobiales</taxon>
        <taxon>Phyllobacteriaceae</taxon>
        <taxon>Aminobacter</taxon>
    </lineage>
</organism>
<feature type="signal peptide" evidence="1">
    <location>
        <begin position="1"/>
        <end position="23"/>
    </location>
</feature>
<accession>A0A7X0FBU9</accession>
<dbReference type="EMBL" id="JACHOU010000017">
    <property type="protein sequence ID" value="MBB6356812.1"/>
    <property type="molecule type" value="Genomic_DNA"/>
</dbReference>
<sequence>MKITQLALWLGLALASAIGLAPAAAETFTDDAGRKVELELPIKRAVIFNRYAVEFARAIGAIDKVVGVDASTMRDPTYWPQFKDSDIVGQGQTQPNYEAIVALKPDVVIIPRNGVYEEAARQLEAFGIPVLVVTAWDTLQHVENVTLFGKLFDSTEKADALNAYYTRYMDLLAERLKDVERKKVYLEEVRDLVTVTPGSGWHDMIEAGGGINVFGDIDIKKQPSSRGNENSFTVDPEEIIARKPDLVIKLQPGSYQTIPEAKFADSWKAIVAREEISGAPVGAGGNVRLINYYLAGGSSKVTGALQVAKWLYPDRFADIDPEAAMKEWIEIYQGLPFQGGMTYQGSASN</sequence>
<evidence type="ECO:0000259" key="2">
    <source>
        <dbReference type="PROSITE" id="PS50983"/>
    </source>
</evidence>
<dbReference type="AlphaFoldDB" id="A0A7X0FBU9"/>
<dbReference type="RefSeq" id="WP_055980100.1">
    <property type="nucleotide sequence ID" value="NZ_BAABEG010000001.1"/>
</dbReference>